<organism evidence="4 5">
    <name type="scientific">Modicisalibacter zincidurans</name>
    <dbReference type="NCBI Taxonomy" id="1178777"/>
    <lineage>
        <taxon>Bacteria</taxon>
        <taxon>Pseudomonadati</taxon>
        <taxon>Pseudomonadota</taxon>
        <taxon>Gammaproteobacteria</taxon>
        <taxon>Oceanospirillales</taxon>
        <taxon>Halomonadaceae</taxon>
        <taxon>Modicisalibacter</taxon>
    </lineage>
</organism>
<reference evidence="5" key="1">
    <citation type="journal article" date="2019" name="Int. J. Syst. Evol. Microbiol.">
        <title>The Global Catalogue of Microorganisms (GCM) 10K type strain sequencing project: providing services to taxonomists for standard genome sequencing and annotation.</title>
        <authorList>
            <consortium name="The Broad Institute Genomics Platform"/>
            <consortium name="The Broad Institute Genome Sequencing Center for Infectious Disease"/>
            <person name="Wu L."/>
            <person name="Ma J."/>
        </authorList>
    </citation>
    <scope>NUCLEOTIDE SEQUENCE [LARGE SCALE GENOMIC DNA]</scope>
    <source>
        <strain evidence="5">JCM 18472</strain>
    </source>
</reference>
<name>A0ABP9RC26_9GAMM</name>
<dbReference type="InterPro" id="IPR023772">
    <property type="entry name" value="DNA-bd_HTH_TetR-type_CS"/>
</dbReference>
<evidence type="ECO:0000313" key="4">
    <source>
        <dbReference type="EMBL" id="GAA5174349.1"/>
    </source>
</evidence>
<comment type="caution">
    <text evidence="4">The sequence shown here is derived from an EMBL/GenBank/DDBJ whole genome shotgun (WGS) entry which is preliminary data.</text>
</comment>
<dbReference type="PROSITE" id="PS50977">
    <property type="entry name" value="HTH_TETR_2"/>
    <property type="match status" value="1"/>
</dbReference>
<evidence type="ECO:0000313" key="5">
    <source>
        <dbReference type="Proteomes" id="UP001500074"/>
    </source>
</evidence>
<dbReference type="PRINTS" id="PR00455">
    <property type="entry name" value="HTHTETR"/>
</dbReference>
<keyword evidence="5" id="KW-1185">Reference proteome</keyword>
<protein>
    <submittedName>
        <fullName evidence="4">TetR/AcrR family transcriptional regulator</fullName>
    </submittedName>
</protein>
<keyword evidence="1 2" id="KW-0238">DNA-binding</keyword>
<sequence length="214" mass="23404">MTTVATPSVKERLLASAQRLFSQSGYNAVSMRAIAKEADANVGSLTYHFGSKASLLREIYMRHTAPMNQRRGELLEQAVLLKDDDERLRFVLRAYILPAFSMSENSVGGGAEFTRMRAVLSAEGNKDASAIIAESFDETSHAFMRAIADCVPGASQEGLLWCSQFLLGSLYYALINPERITRLSGGEVDGHDRDAAIDALVNASFASFRNLSSR</sequence>
<dbReference type="InterPro" id="IPR041586">
    <property type="entry name" value="PsrA_TetR_C"/>
</dbReference>
<accession>A0ABP9RC26</accession>
<evidence type="ECO:0000256" key="2">
    <source>
        <dbReference type="PROSITE-ProRule" id="PRU00335"/>
    </source>
</evidence>
<dbReference type="PANTHER" id="PTHR30055">
    <property type="entry name" value="HTH-TYPE TRANSCRIPTIONAL REGULATOR RUTR"/>
    <property type="match status" value="1"/>
</dbReference>
<evidence type="ECO:0000259" key="3">
    <source>
        <dbReference type="PROSITE" id="PS50977"/>
    </source>
</evidence>
<dbReference type="Pfam" id="PF00440">
    <property type="entry name" value="TetR_N"/>
    <property type="match status" value="1"/>
</dbReference>
<dbReference type="InterPro" id="IPR050109">
    <property type="entry name" value="HTH-type_TetR-like_transc_reg"/>
</dbReference>
<dbReference type="InterPro" id="IPR009057">
    <property type="entry name" value="Homeodomain-like_sf"/>
</dbReference>
<dbReference type="EMBL" id="BAABKI010000017">
    <property type="protein sequence ID" value="GAA5174349.1"/>
    <property type="molecule type" value="Genomic_DNA"/>
</dbReference>
<dbReference type="Gene3D" id="1.10.357.10">
    <property type="entry name" value="Tetracycline Repressor, domain 2"/>
    <property type="match status" value="1"/>
</dbReference>
<dbReference type="RefSeq" id="WP_150113107.1">
    <property type="nucleotide sequence ID" value="NZ_BAABKI010000017.1"/>
</dbReference>
<dbReference type="PANTHER" id="PTHR30055:SF181">
    <property type="entry name" value="BLR6905 PROTEIN"/>
    <property type="match status" value="1"/>
</dbReference>
<dbReference type="InterPro" id="IPR036271">
    <property type="entry name" value="Tet_transcr_reg_TetR-rel_C_sf"/>
</dbReference>
<dbReference type="PROSITE" id="PS01081">
    <property type="entry name" value="HTH_TETR_1"/>
    <property type="match status" value="1"/>
</dbReference>
<proteinExistence type="predicted"/>
<dbReference type="Pfam" id="PF17939">
    <property type="entry name" value="TetR_C_30"/>
    <property type="match status" value="1"/>
</dbReference>
<feature type="DNA-binding region" description="H-T-H motif" evidence="2">
    <location>
        <begin position="30"/>
        <end position="49"/>
    </location>
</feature>
<dbReference type="SUPFAM" id="SSF48498">
    <property type="entry name" value="Tetracyclin repressor-like, C-terminal domain"/>
    <property type="match status" value="1"/>
</dbReference>
<dbReference type="InterPro" id="IPR001647">
    <property type="entry name" value="HTH_TetR"/>
</dbReference>
<dbReference type="Proteomes" id="UP001500074">
    <property type="component" value="Unassembled WGS sequence"/>
</dbReference>
<gene>
    <name evidence="4" type="ORF">GCM10023342_15080</name>
</gene>
<feature type="domain" description="HTH tetR-type" evidence="3">
    <location>
        <begin position="7"/>
        <end position="67"/>
    </location>
</feature>
<evidence type="ECO:0000256" key="1">
    <source>
        <dbReference type="ARBA" id="ARBA00023125"/>
    </source>
</evidence>
<dbReference type="SUPFAM" id="SSF46689">
    <property type="entry name" value="Homeodomain-like"/>
    <property type="match status" value="1"/>
</dbReference>